<dbReference type="EMBL" id="JASKMB010000005">
    <property type="protein sequence ID" value="MDT6969640.1"/>
    <property type="molecule type" value="Genomic_DNA"/>
</dbReference>
<reference evidence="1 2" key="1">
    <citation type="submission" date="2023-05" db="EMBL/GenBank/DDBJ databases">
        <title>Streptomyces fuscus sp. nov., a brown-black pigment producing actinomyces isolated from dry sand of Sea duck farm.</title>
        <authorList>
            <person name="Xie J."/>
            <person name="Shen N."/>
        </authorList>
    </citation>
    <scope>NUCLEOTIDE SEQUENCE [LARGE SCALE GENOMIC DNA]</scope>
    <source>
        <strain evidence="1 2">CGMCC 4.1883</strain>
    </source>
</reference>
<evidence type="ECO:0000313" key="2">
    <source>
        <dbReference type="Proteomes" id="UP001257895"/>
    </source>
</evidence>
<dbReference type="RefSeq" id="WP_346084995.1">
    <property type="nucleotide sequence ID" value="NZ_BAAAGV010000170.1"/>
</dbReference>
<evidence type="ECO:0000313" key="1">
    <source>
        <dbReference type="EMBL" id="MDT6969640.1"/>
    </source>
</evidence>
<accession>A0ABU3J3L2</accession>
<organism evidence="1 2">
    <name type="scientific">Streptomyces thermocarboxydus</name>
    <dbReference type="NCBI Taxonomy" id="59299"/>
    <lineage>
        <taxon>Bacteria</taxon>
        <taxon>Bacillati</taxon>
        <taxon>Actinomycetota</taxon>
        <taxon>Actinomycetes</taxon>
        <taxon>Kitasatosporales</taxon>
        <taxon>Streptomycetaceae</taxon>
        <taxon>Streptomyces</taxon>
    </lineage>
</organism>
<proteinExistence type="predicted"/>
<dbReference type="Proteomes" id="UP001257895">
    <property type="component" value="Unassembled WGS sequence"/>
</dbReference>
<sequence>MDIVYDPALVDEVLDTCDEFHKGFDARARPVDVRGEPGGVHFILASEKPQESEFRQLVTRYYMKFVTRSPGPPRAESLRVFVEALAADEINE</sequence>
<comment type="caution">
    <text evidence="1">The sequence shown here is derived from an EMBL/GenBank/DDBJ whole genome shotgun (WGS) entry which is preliminary data.</text>
</comment>
<name>A0ABU3J3L2_9ACTN</name>
<gene>
    <name evidence="1" type="ORF">QNO05_07235</name>
</gene>
<keyword evidence="2" id="KW-1185">Reference proteome</keyword>
<protein>
    <submittedName>
        <fullName evidence="1">Uncharacterized protein</fullName>
    </submittedName>
</protein>